<reference evidence="2" key="1">
    <citation type="journal article" date="2014" name="Science">
        <title>Ancient hybridizations among the ancestral genomes of bread wheat.</title>
        <authorList>
            <consortium name="International Wheat Genome Sequencing Consortium,"/>
            <person name="Marcussen T."/>
            <person name="Sandve S.R."/>
            <person name="Heier L."/>
            <person name="Spannagl M."/>
            <person name="Pfeifer M."/>
            <person name="Jakobsen K.S."/>
            <person name="Wulff B.B."/>
            <person name="Steuernagel B."/>
            <person name="Mayer K.F."/>
            <person name="Olsen O.A."/>
        </authorList>
    </citation>
    <scope>NUCLEOTIDE SEQUENCE [LARGE SCALE GENOMIC DNA]</scope>
    <source>
        <strain evidence="2">cv. AL8/78</strain>
    </source>
</reference>
<reference evidence="1" key="3">
    <citation type="journal article" date="2017" name="Nature">
        <title>Genome sequence of the progenitor of the wheat D genome Aegilops tauschii.</title>
        <authorList>
            <person name="Luo M.C."/>
            <person name="Gu Y.Q."/>
            <person name="Puiu D."/>
            <person name="Wang H."/>
            <person name="Twardziok S.O."/>
            <person name="Deal K.R."/>
            <person name="Huo N."/>
            <person name="Zhu T."/>
            <person name="Wang L."/>
            <person name="Wang Y."/>
            <person name="McGuire P.E."/>
            <person name="Liu S."/>
            <person name="Long H."/>
            <person name="Ramasamy R.K."/>
            <person name="Rodriguez J.C."/>
            <person name="Van S.L."/>
            <person name="Yuan L."/>
            <person name="Wang Z."/>
            <person name="Xia Z."/>
            <person name="Xiao L."/>
            <person name="Anderson O.D."/>
            <person name="Ouyang S."/>
            <person name="Liang Y."/>
            <person name="Zimin A.V."/>
            <person name="Pertea G."/>
            <person name="Qi P."/>
            <person name="Bennetzen J.L."/>
            <person name="Dai X."/>
            <person name="Dawson M.W."/>
            <person name="Muller H.G."/>
            <person name="Kugler K."/>
            <person name="Rivarola-Duarte L."/>
            <person name="Spannagl M."/>
            <person name="Mayer K.F.X."/>
            <person name="Lu F.H."/>
            <person name="Bevan M.W."/>
            <person name="Leroy P."/>
            <person name="Li P."/>
            <person name="You F.M."/>
            <person name="Sun Q."/>
            <person name="Liu Z."/>
            <person name="Lyons E."/>
            <person name="Wicker T."/>
            <person name="Salzberg S.L."/>
            <person name="Devos K.M."/>
            <person name="Dvorak J."/>
        </authorList>
    </citation>
    <scope>NUCLEOTIDE SEQUENCE [LARGE SCALE GENOMIC DNA]</scope>
    <source>
        <strain evidence="1">cv. AL8/78</strain>
    </source>
</reference>
<reference evidence="2" key="2">
    <citation type="journal article" date="2017" name="Nat. Plants">
        <title>The Aegilops tauschii genome reveals multiple impacts of transposons.</title>
        <authorList>
            <person name="Zhao G."/>
            <person name="Zou C."/>
            <person name="Li K."/>
            <person name="Wang K."/>
            <person name="Li T."/>
            <person name="Gao L."/>
            <person name="Zhang X."/>
            <person name="Wang H."/>
            <person name="Yang Z."/>
            <person name="Liu X."/>
            <person name="Jiang W."/>
            <person name="Mao L."/>
            <person name="Kong X."/>
            <person name="Jiao Y."/>
            <person name="Jia J."/>
        </authorList>
    </citation>
    <scope>NUCLEOTIDE SEQUENCE [LARGE SCALE GENOMIC DNA]</scope>
    <source>
        <strain evidence="2">cv. AL8/78</strain>
    </source>
</reference>
<keyword evidence="2" id="KW-1185">Reference proteome</keyword>
<reference evidence="1" key="5">
    <citation type="journal article" date="2021" name="G3 (Bethesda)">
        <title>Aegilops tauschii genome assembly Aet v5.0 features greater sequence contiguity and improved annotation.</title>
        <authorList>
            <person name="Wang L."/>
            <person name="Zhu T."/>
            <person name="Rodriguez J.C."/>
            <person name="Deal K.R."/>
            <person name="Dubcovsky J."/>
            <person name="McGuire P.E."/>
            <person name="Lux T."/>
            <person name="Spannagl M."/>
            <person name="Mayer K.F.X."/>
            <person name="Baldrich P."/>
            <person name="Meyers B.C."/>
            <person name="Huo N."/>
            <person name="Gu Y.Q."/>
            <person name="Zhou H."/>
            <person name="Devos K.M."/>
            <person name="Bennetzen J.L."/>
            <person name="Unver T."/>
            <person name="Budak H."/>
            <person name="Gulick P.J."/>
            <person name="Galiba G."/>
            <person name="Kalapos B."/>
            <person name="Nelson D.R."/>
            <person name="Li P."/>
            <person name="You F.M."/>
            <person name="Luo M.C."/>
            <person name="Dvorak J."/>
        </authorList>
    </citation>
    <scope>NUCLEOTIDE SEQUENCE [LARGE SCALE GENOMIC DNA]</scope>
    <source>
        <strain evidence="1">cv. AL8/78</strain>
    </source>
</reference>
<accession>A0A453HQF3</accession>
<dbReference type="EnsemblPlants" id="AET4Gv20268000.16">
    <property type="protein sequence ID" value="AET4Gv20268000.16"/>
    <property type="gene ID" value="AET4Gv20268000"/>
</dbReference>
<reference evidence="1" key="4">
    <citation type="submission" date="2019-03" db="UniProtKB">
        <authorList>
            <consortium name="EnsemblPlants"/>
        </authorList>
    </citation>
    <scope>IDENTIFICATION</scope>
</reference>
<dbReference type="Proteomes" id="UP000015105">
    <property type="component" value="Chromosome 4D"/>
</dbReference>
<dbReference type="Gramene" id="AET4Gv20268000.16">
    <property type="protein sequence ID" value="AET4Gv20268000.16"/>
    <property type="gene ID" value="AET4Gv20268000"/>
</dbReference>
<evidence type="ECO:0000313" key="1">
    <source>
        <dbReference type="EnsemblPlants" id="AET4Gv20268000.16"/>
    </source>
</evidence>
<dbReference type="AlphaFoldDB" id="A0A453HQF3"/>
<evidence type="ECO:0000313" key="2">
    <source>
        <dbReference type="Proteomes" id="UP000015105"/>
    </source>
</evidence>
<name>A0A453HQF3_AEGTS</name>
<organism evidence="1 2">
    <name type="scientific">Aegilops tauschii subsp. strangulata</name>
    <name type="common">Goatgrass</name>
    <dbReference type="NCBI Taxonomy" id="200361"/>
    <lineage>
        <taxon>Eukaryota</taxon>
        <taxon>Viridiplantae</taxon>
        <taxon>Streptophyta</taxon>
        <taxon>Embryophyta</taxon>
        <taxon>Tracheophyta</taxon>
        <taxon>Spermatophyta</taxon>
        <taxon>Magnoliopsida</taxon>
        <taxon>Liliopsida</taxon>
        <taxon>Poales</taxon>
        <taxon>Poaceae</taxon>
        <taxon>BOP clade</taxon>
        <taxon>Pooideae</taxon>
        <taxon>Triticodae</taxon>
        <taxon>Triticeae</taxon>
        <taxon>Triticinae</taxon>
        <taxon>Aegilops</taxon>
    </lineage>
</organism>
<proteinExistence type="predicted"/>
<protein>
    <submittedName>
        <fullName evidence="1">Uncharacterized protein</fullName>
    </submittedName>
</protein>
<sequence length="134" mass="15221">MGMPCEHSVVELPKKSWAGHRVETVLSNWKSVHCCVLGFIQLLFLLRSWEGHGPSGLAVAPPVLALQQHAQLMNMPQMFVCQSVDVRLCLVLNLVRYEISDYKFTIAWCMLQRFNVVCIKSQHVDRCCHLPACV</sequence>